<evidence type="ECO:0000256" key="4">
    <source>
        <dbReference type="ARBA" id="ARBA00023163"/>
    </source>
</evidence>
<keyword evidence="1" id="KW-0678">Repressor</keyword>
<comment type="caution">
    <text evidence="8">The sequence shown here is derived from an EMBL/GenBank/DDBJ whole genome shotgun (WGS) entry which is preliminary data.</text>
</comment>
<evidence type="ECO:0000313" key="9">
    <source>
        <dbReference type="Proteomes" id="UP000216871"/>
    </source>
</evidence>
<feature type="compositionally biased region" description="Polar residues" evidence="6">
    <location>
        <begin position="240"/>
        <end position="250"/>
    </location>
</feature>
<evidence type="ECO:0000259" key="7">
    <source>
        <dbReference type="PROSITE" id="PS50937"/>
    </source>
</evidence>
<dbReference type="GO" id="GO:0003677">
    <property type="term" value="F:DNA binding"/>
    <property type="evidence" value="ECO:0007669"/>
    <property type="project" value="UniProtKB-KW"/>
</dbReference>
<name>A0A261FN46_9BIFI</name>
<dbReference type="Proteomes" id="UP000216871">
    <property type="component" value="Unassembled WGS sequence"/>
</dbReference>
<keyword evidence="4" id="KW-0804">Transcription</keyword>
<dbReference type="SUPFAM" id="SSF46955">
    <property type="entry name" value="Putative DNA-binding domain"/>
    <property type="match status" value="1"/>
</dbReference>
<protein>
    <submittedName>
        <fullName evidence="8">MerR family transcriptional regulator</fullName>
    </submittedName>
</protein>
<keyword evidence="2" id="KW-0805">Transcription regulation</keyword>
<feature type="coiled-coil region" evidence="5">
    <location>
        <begin position="163"/>
        <end position="190"/>
    </location>
</feature>
<evidence type="ECO:0000256" key="1">
    <source>
        <dbReference type="ARBA" id="ARBA00022491"/>
    </source>
</evidence>
<keyword evidence="9" id="KW-1185">Reference proteome</keyword>
<keyword evidence="5" id="KW-0175">Coiled coil</keyword>
<dbReference type="CDD" id="cd00084">
    <property type="entry name" value="HMG-box_SF"/>
    <property type="match status" value="1"/>
</dbReference>
<dbReference type="PANTHER" id="PTHR30204:SF69">
    <property type="entry name" value="MERR-FAMILY TRANSCRIPTIONAL REGULATOR"/>
    <property type="match status" value="1"/>
</dbReference>
<dbReference type="PANTHER" id="PTHR30204">
    <property type="entry name" value="REDOX-CYCLING DRUG-SENSING TRANSCRIPTIONAL ACTIVATOR SOXR"/>
    <property type="match status" value="1"/>
</dbReference>
<sequence>MSEHDNIASNETCINAGMFEVEGDLPDTNQLWPINQAALVSGVTTRTLRYYDETGLIRPTETSVGGERWYDWPTLVRLQFVILLRDAGLSVADIAAIAQPGTHDVRQIIDAKTEDMHREIAAIQHKLQVLHNLSDLCNDNGDIPQMSQTESNPALARYGIAAAERWSELSEEQRKRVERAQDDAKRHAHETILADAKQWEQLFETGVSPDSTEAQQLAERIMNRNIQAAARTALPAGQPSEATANTTMSDAGSPLPATPLSATLGAIRTALTGDPRFADPCGAALYGSKACADFVNEATRIHTQHVAERFANDARPDSFLASADS</sequence>
<dbReference type="GO" id="GO:0003700">
    <property type="term" value="F:DNA-binding transcription factor activity"/>
    <property type="evidence" value="ECO:0007669"/>
    <property type="project" value="InterPro"/>
</dbReference>
<organism evidence="8 9">
    <name type="scientific">Bifidobacterium myosotis</name>
    <dbReference type="NCBI Taxonomy" id="1630166"/>
    <lineage>
        <taxon>Bacteria</taxon>
        <taxon>Bacillati</taxon>
        <taxon>Actinomycetota</taxon>
        <taxon>Actinomycetes</taxon>
        <taxon>Bifidobacteriales</taxon>
        <taxon>Bifidobacteriaceae</taxon>
        <taxon>Bifidobacterium</taxon>
    </lineage>
</organism>
<dbReference type="EMBL" id="MWWW01000006">
    <property type="protein sequence ID" value="OZG60600.1"/>
    <property type="molecule type" value="Genomic_DNA"/>
</dbReference>
<dbReference type="InterPro" id="IPR009061">
    <property type="entry name" value="DNA-bd_dom_put_sf"/>
</dbReference>
<feature type="domain" description="HTH merR-type" evidence="7">
    <location>
        <begin position="31"/>
        <end position="100"/>
    </location>
</feature>
<keyword evidence="3" id="KW-0238">DNA-binding</keyword>
<feature type="region of interest" description="Disordered" evidence="6">
    <location>
        <begin position="233"/>
        <end position="253"/>
    </location>
</feature>
<evidence type="ECO:0000313" key="8">
    <source>
        <dbReference type="EMBL" id="OZG60600.1"/>
    </source>
</evidence>
<dbReference type="AlphaFoldDB" id="A0A261FN46"/>
<evidence type="ECO:0000256" key="5">
    <source>
        <dbReference type="SAM" id="Coils"/>
    </source>
</evidence>
<dbReference type="PROSITE" id="PS50937">
    <property type="entry name" value="HTH_MERR_2"/>
    <property type="match status" value="1"/>
</dbReference>
<proteinExistence type="predicted"/>
<dbReference type="Gene3D" id="1.10.1660.10">
    <property type="match status" value="1"/>
</dbReference>
<gene>
    <name evidence="8" type="ORF">BMYO_0731</name>
</gene>
<dbReference type="InterPro" id="IPR000551">
    <property type="entry name" value="MerR-type_HTH_dom"/>
</dbReference>
<evidence type="ECO:0000256" key="6">
    <source>
        <dbReference type="SAM" id="MobiDB-lite"/>
    </source>
</evidence>
<dbReference type="InterPro" id="IPR047057">
    <property type="entry name" value="MerR_fam"/>
</dbReference>
<dbReference type="RefSeq" id="WP_211276819.1">
    <property type="nucleotide sequence ID" value="NZ_MWWW01000006.1"/>
</dbReference>
<reference evidence="8 9" key="1">
    <citation type="journal article" date="2017" name="BMC Genomics">
        <title>Comparative genomic and phylogenomic analyses of the Bifidobacteriaceae family.</title>
        <authorList>
            <person name="Lugli G.A."/>
            <person name="Milani C."/>
            <person name="Turroni F."/>
            <person name="Duranti S."/>
            <person name="Mancabelli L."/>
            <person name="Mangifesta M."/>
            <person name="Ferrario C."/>
            <person name="Modesto M."/>
            <person name="Mattarelli P."/>
            <person name="Jiri K."/>
            <person name="van Sinderen D."/>
            <person name="Ventura M."/>
        </authorList>
    </citation>
    <scope>NUCLEOTIDE SEQUENCE [LARGE SCALE GENOMIC DNA]</scope>
    <source>
        <strain evidence="8 9">DSM 100196</strain>
    </source>
</reference>
<dbReference type="SMART" id="SM00422">
    <property type="entry name" value="HTH_MERR"/>
    <property type="match status" value="1"/>
</dbReference>
<dbReference type="Pfam" id="PF13411">
    <property type="entry name" value="MerR_1"/>
    <property type="match status" value="1"/>
</dbReference>
<evidence type="ECO:0000256" key="3">
    <source>
        <dbReference type="ARBA" id="ARBA00023125"/>
    </source>
</evidence>
<evidence type="ECO:0000256" key="2">
    <source>
        <dbReference type="ARBA" id="ARBA00023015"/>
    </source>
</evidence>
<accession>A0A261FN46</accession>